<comment type="caution">
    <text evidence="2">The sequence shown here is derived from an EMBL/GenBank/DDBJ whole genome shotgun (WGS) entry which is preliminary data.</text>
</comment>
<dbReference type="Proteomes" id="UP000519439">
    <property type="component" value="Unassembled WGS sequence"/>
</dbReference>
<sequence length="163" mass="17409">MAEVKKPRVKSTARSAEKVDLVEMAAAPTTEAVERLAEAAAAPLPQISAKPVEADALFASARRQSDAIRKAVSEAVAASAQGALEVNGKIIEAFHTQSDAAIDLWRSVMSPSPLPEALKAQSHATRKAYETASAQWKDIAETTALWFTKSVEPLKSAFHAQSR</sequence>
<dbReference type="Pfam" id="PF09361">
    <property type="entry name" value="Phasin_2"/>
    <property type="match status" value="1"/>
</dbReference>
<name>A0A7W6IEK0_9HYPH</name>
<dbReference type="EMBL" id="JACIDC010000005">
    <property type="protein sequence ID" value="MBB4040009.1"/>
    <property type="molecule type" value="Genomic_DNA"/>
</dbReference>
<dbReference type="RefSeq" id="WP_027315376.1">
    <property type="nucleotide sequence ID" value="NZ_JACIDC010000005.1"/>
</dbReference>
<keyword evidence="3" id="KW-1185">Reference proteome</keyword>
<proteinExistence type="predicted"/>
<feature type="domain" description="Phasin" evidence="1">
    <location>
        <begin position="69"/>
        <end position="156"/>
    </location>
</feature>
<evidence type="ECO:0000259" key="1">
    <source>
        <dbReference type="Pfam" id="PF09361"/>
    </source>
</evidence>
<reference evidence="2 3" key="1">
    <citation type="submission" date="2020-08" db="EMBL/GenBank/DDBJ databases">
        <title>Genomic Encyclopedia of Type Strains, Phase IV (KMG-IV): sequencing the most valuable type-strain genomes for metagenomic binning, comparative biology and taxonomic classification.</title>
        <authorList>
            <person name="Goeker M."/>
        </authorList>
    </citation>
    <scope>NUCLEOTIDE SEQUENCE [LARGE SCALE GENOMIC DNA]</scope>
    <source>
        <strain evidence="2 3">DSM 15743</strain>
    </source>
</reference>
<organism evidence="2 3">
    <name type="scientific">Microvirga flocculans</name>
    <dbReference type="NCBI Taxonomy" id="217168"/>
    <lineage>
        <taxon>Bacteria</taxon>
        <taxon>Pseudomonadati</taxon>
        <taxon>Pseudomonadota</taxon>
        <taxon>Alphaproteobacteria</taxon>
        <taxon>Hyphomicrobiales</taxon>
        <taxon>Methylobacteriaceae</taxon>
        <taxon>Microvirga</taxon>
    </lineage>
</organism>
<accession>A0A7W6IEK0</accession>
<evidence type="ECO:0000313" key="2">
    <source>
        <dbReference type="EMBL" id="MBB4040009.1"/>
    </source>
</evidence>
<dbReference type="AlphaFoldDB" id="A0A7W6IEK0"/>
<gene>
    <name evidence="2" type="ORF">GGR34_001660</name>
</gene>
<dbReference type="InterPro" id="IPR018968">
    <property type="entry name" value="Phasin"/>
</dbReference>
<evidence type="ECO:0000313" key="3">
    <source>
        <dbReference type="Proteomes" id="UP000519439"/>
    </source>
</evidence>
<protein>
    <recommendedName>
        <fullName evidence="1">Phasin domain-containing protein</fullName>
    </recommendedName>
</protein>